<comment type="similarity">
    <text evidence="1">Belongs to the GSP E family.</text>
</comment>
<feature type="compositionally biased region" description="Basic and acidic residues" evidence="2">
    <location>
        <begin position="41"/>
        <end position="55"/>
    </location>
</feature>
<keyword evidence="5" id="KW-1185">Reference proteome</keyword>
<evidence type="ECO:0000259" key="3">
    <source>
        <dbReference type="PROSITE" id="PS00662"/>
    </source>
</evidence>
<dbReference type="EMBL" id="JAEDXU010000001">
    <property type="protein sequence ID" value="MBP1044805.1"/>
    <property type="molecule type" value="Genomic_DNA"/>
</dbReference>
<name>A0ABS4CE01_9ENTE</name>
<reference evidence="4 5" key="1">
    <citation type="submission" date="2020-12" db="EMBL/GenBank/DDBJ databases">
        <title>Vagococcus allomyrinae sp. nov. and Enterococcus lavae sp. nov., isolated from the larvae of Allomyrina dichotoma.</title>
        <authorList>
            <person name="Lee S.D."/>
        </authorList>
    </citation>
    <scope>NUCLEOTIDE SEQUENCE [LARGE SCALE GENOMIC DNA]</scope>
    <source>
        <strain evidence="4 5">BWM-S5</strain>
    </source>
</reference>
<evidence type="ECO:0000313" key="5">
    <source>
        <dbReference type="Proteomes" id="UP000673375"/>
    </source>
</evidence>
<gene>
    <name evidence="4" type="ORF">I6N96_00830</name>
</gene>
<dbReference type="Proteomes" id="UP000673375">
    <property type="component" value="Unassembled WGS sequence"/>
</dbReference>
<dbReference type="NCBIfam" id="TIGR01420">
    <property type="entry name" value="pilT_fam"/>
    <property type="match status" value="1"/>
</dbReference>
<dbReference type="Gene3D" id="3.30.450.90">
    <property type="match status" value="1"/>
</dbReference>
<dbReference type="CDD" id="cd01131">
    <property type="entry name" value="PilT"/>
    <property type="match status" value="1"/>
</dbReference>
<dbReference type="InterPro" id="IPR050921">
    <property type="entry name" value="T4SS_GSP_E_ATPase"/>
</dbReference>
<dbReference type="PROSITE" id="PS00662">
    <property type="entry name" value="T2SP_E"/>
    <property type="match status" value="1"/>
</dbReference>
<feature type="domain" description="Bacterial type II secretion system protein E" evidence="3">
    <location>
        <begin position="252"/>
        <end position="266"/>
    </location>
</feature>
<proteinExistence type="inferred from homology"/>
<dbReference type="InterPro" id="IPR001482">
    <property type="entry name" value="T2SS/T4SS_dom"/>
</dbReference>
<evidence type="ECO:0000313" key="4">
    <source>
        <dbReference type="EMBL" id="MBP1044805.1"/>
    </source>
</evidence>
<dbReference type="InterPro" id="IPR027417">
    <property type="entry name" value="P-loop_NTPase"/>
</dbReference>
<feature type="compositionally biased region" description="Basic and acidic residues" evidence="2">
    <location>
        <begin position="1"/>
        <end position="18"/>
    </location>
</feature>
<evidence type="ECO:0000256" key="2">
    <source>
        <dbReference type="SAM" id="MobiDB-lite"/>
    </source>
</evidence>
<accession>A0ABS4CE01</accession>
<dbReference type="InterPro" id="IPR003593">
    <property type="entry name" value="AAA+_ATPase"/>
</dbReference>
<comment type="caution">
    <text evidence="4">The sequence shown here is derived from an EMBL/GenBank/DDBJ whole genome shotgun (WGS) entry which is preliminary data.</text>
</comment>
<dbReference type="SMART" id="SM00382">
    <property type="entry name" value="AAA"/>
    <property type="match status" value="1"/>
</dbReference>
<protein>
    <submittedName>
        <fullName evidence="4">Type IV pilus twitching motility protein PilT</fullName>
    </submittedName>
</protein>
<sequence>MRDEELRRSKRYSERTENEVEGSLGSRPSYRSRRPSTSDLIEERPRKSSRYTERTSPKQELDVWLQSAVEMQVSDIHLIENIPPMYRLHGGLQPIEGAPILTSERISAMAESICTEKQWHEFNQAGEVDLAYELKDISRFRVNVFKQLGAVAIALRQIPIGIPSLDSLGVPDVLRRMIHKSQGLFLVTGPTGSGKSTTLAAMLDYLNDSKKTHVLTLEDPVEYVHKHKKSIISQREVGRDTESFSNGLRAALRQDPDVILVGEMRDFETISIALTAAETGHLVLGTLHTSSAPSTIERIVDVFPSEQQAQVRTQLAGALVGILSQRLLPTRDGKGRVAATEMLVNKKGIASIIRSGKTHQINNMLQMGKSDGMHTMSNSIQRLTQAGRVDADIAATYLEEGGDF</sequence>
<organism evidence="4 5">
    <name type="scientific">Enterococcus larvae</name>
    <dbReference type="NCBI Taxonomy" id="2794352"/>
    <lineage>
        <taxon>Bacteria</taxon>
        <taxon>Bacillati</taxon>
        <taxon>Bacillota</taxon>
        <taxon>Bacilli</taxon>
        <taxon>Lactobacillales</taxon>
        <taxon>Enterococcaceae</taxon>
        <taxon>Enterococcus</taxon>
    </lineage>
</organism>
<dbReference type="RefSeq" id="WP_209555605.1">
    <property type="nucleotide sequence ID" value="NZ_JAEDXU010000001.1"/>
</dbReference>
<dbReference type="Pfam" id="PF00437">
    <property type="entry name" value="T2SSE"/>
    <property type="match status" value="1"/>
</dbReference>
<feature type="region of interest" description="Disordered" evidence="2">
    <location>
        <begin position="1"/>
        <end position="55"/>
    </location>
</feature>
<dbReference type="InterPro" id="IPR006321">
    <property type="entry name" value="PilT/PilU"/>
</dbReference>
<evidence type="ECO:0000256" key="1">
    <source>
        <dbReference type="ARBA" id="ARBA00006611"/>
    </source>
</evidence>
<dbReference type="PANTHER" id="PTHR30486">
    <property type="entry name" value="TWITCHING MOTILITY PROTEIN PILT"/>
    <property type="match status" value="1"/>
</dbReference>
<dbReference type="SUPFAM" id="SSF52540">
    <property type="entry name" value="P-loop containing nucleoside triphosphate hydrolases"/>
    <property type="match status" value="1"/>
</dbReference>
<dbReference type="Gene3D" id="3.40.50.300">
    <property type="entry name" value="P-loop containing nucleotide triphosphate hydrolases"/>
    <property type="match status" value="1"/>
</dbReference>